<dbReference type="InterPro" id="IPR029033">
    <property type="entry name" value="His_PPase_superfam"/>
</dbReference>
<keyword evidence="2" id="KW-1185">Reference proteome</keyword>
<dbReference type="AlphaFoldDB" id="E6K1V3"/>
<dbReference type="Proteomes" id="UP000004946">
    <property type="component" value="Chromosome"/>
</dbReference>
<dbReference type="HOGENOM" id="CLU_033323_5_1_11"/>
<accession>E6K1V3</accession>
<name>E6K1V3_PARDN</name>
<sequence>MAYTTVHMVRHGQVDNPQHLLYERLPGFHLSAKGRRMARATADYMASQPDMASAVAIFSSPLERTRETAQPILEAINHSRDEGDKLVLQTDRRIIEAGNNFRGTRIGHGDGALWRRGNWRLVLNLWKPSWGESYRSIARRVGQFVYEKVDQYPGQNLIVVSHESPIWSFRHLLETGHAEHNMLLRHTDLASVTSFTFETGSHELVNISYASPAAQAD</sequence>
<protein>
    <submittedName>
        <fullName evidence="1">Phosphoglycerate mutase family protein</fullName>
    </submittedName>
</protein>
<organism evidence="1 2">
    <name type="scientific">Parascardovia denticolens DSM 10105 = JCM 12538</name>
    <dbReference type="NCBI Taxonomy" id="864564"/>
    <lineage>
        <taxon>Bacteria</taxon>
        <taxon>Bacillati</taxon>
        <taxon>Actinomycetota</taxon>
        <taxon>Actinomycetes</taxon>
        <taxon>Bifidobacteriales</taxon>
        <taxon>Bifidobacteriaceae</taxon>
        <taxon>Parascardovia</taxon>
    </lineage>
</organism>
<dbReference type="GO" id="GO:0016791">
    <property type="term" value="F:phosphatase activity"/>
    <property type="evidence" value="ECO:0007669"/>
    <property type="project" value="TreeGrafter"/>
</dbReference>
<gene>
    <name evidence="1" type="ORF">HMPREF0620_1426</name>
</gene>
<dbReference type="KEGG" id="pdo:PSDT_0249"/>
<comment type="caution">
    <text evidence="1">The sequence shown here is derived from an EMBL/GenBank/DDBJ whole genome shotgun (WGS) entry which is preliminary data.</text>
</comment>
<dbReference type="Pfam" id="PF00300">
    <property type="entry name" value="His_Phos_1"/>
    <property type="match status" value="1"/>
</dbReference>
<reference evidence="1 2" key="1">
    <citation type="submission" date="2010-12" db="EMBL/GenBank/DDBJ databases">
        <authorList>
            <person name="Muzny D."/>
            <person name="Qin X."/>
            <person name="Buhay C."/>
            <person name="Dugan-Rocha S."/>
            <person name="Ding Y."/>
            <person name="Chen G."/>
            <person name="Hawes A."/>
            <person name="Holder M."/>
            <person name="Jhangiani S."/>
            <person name="Johnson A."/>
            <person name="Khan Z."/>
            <person name="Li Z."/>
            <person name="Liu W."/>
            <person name="Liu X."/>
            <person name="Perez L."/>
            <person name="Shen H."/>
            <person name="Wang Q."/>
            <person name="Watt J."/>
            <person name="Xi L."/>
            <person name="Xin Y."/>
            <person name="Zhou J."/>
            <person name="Deng J."/>
            <person name="Jiang H."/>
            <person name="Liu Y."/>
            <person name="Qu J."/>
            <person name="Song X.-Z."/>
            <person name="Zhang L."/>
            <person name="Villasana D."/>
            <person name="Johnson A."/>
            <person name="Liu J."/>
            <person name="Liyanage D."/>
            <person name="Lorensuhewa L."/>
            <person name="Robinson T."/>
            <person name="Song A."/>
            <person name="Song B.-B."/>
            <person name="Dinh H."/>
            <person name="Thornton R."/>
            <person name="Coyle M."/>
            <person name="Francisco L."/>
            <person name="Jackson L."/>
            <person name="Javaid M."/>
            <person name="Korchina V."/>
            <person name="Kovar C."/>
            <person name="Mata R."/>
            <person name="Mathew T."/>
            <person name="Ngo R."/>
            <person name="Nguyen L."/>
            <person name="Nguyen N."/>
            <person name="Okwuonu G."/>
            <person name="Ongeri F."/>
            <person name="Pham C."/>
            <person name="Simmons D."/>
            <person name="Wilczek-Boney K."/>
            <person name="Hale W."/>
            <person name="Jakkamsetti A."/>
            <person name="Pham P."/>
            <person name="Ruth R."/>
            <person name="San Lucas F."/>
            <person name="Warren J."/>
            <person name="Zhang J."/>
            <person name="Zhao Z."/>
            <person name="Zhou C."/>
            <person name="Zhu D."/>
            <person name="Lee S."/>
            <person name="Bess C."/>
            <person name="Blankenburg K."/>
            <person name="Forbes L."/>
            <person name="Fu Q."/>
            <person name="Gubbala S."/>
            <person name="Hirani K."/>
            <person name="Jayaseelan J.C."/>
            <person name="Lara F."/>
            <person name="Munidasa M."/>
            <person name="Palculict T."/>
            <person name="Patil S."/>
            <person name="Pu L.-L."/>
            <person name="Saada N."/>
            <person name="Tang L."/>
            <person name="Weissenberger G."/>
            <person name="Zhu Y."/>
            <person name="Hemphill L."/>
            <person name="Shang Y."/>
            <person name="Youmans B."/>
            <person name="Ayvaz T."/>
            <person name="Ross M."/>
            <person name="Santibanez J."/>
            <person name="Aqrawi P."/>
            <person name="Gross S."/>
            <person name="Joshi V."/>
            <person name="Fowler G."/>
            <person name="Nazareth L."/>
            <person name="Reid J."/>
            <person name="Worley K."/>
            <person name="Petrosino J."/>
            <person name="Highlander S."/>
            <person name="Gibbs R."/>
        </authorList>
    </citation>
    <scope>NUCLEOTIDE SEQUENCE [LARGE SCALE GENOMIC DNA]</scope>
    <source>
        <strain evidence="1 2">DSM 10105</strain>
    </source>
</reference>
<evidence type="ECO:0000313" key="1">
    <source>
        <dbReference type="EMBL" id="EFT82741.1"/>
    </source>
</evidence>
<dbReference type="eggNOG" id="COG0406">
    <property type="taxonomic scope" value="Bacteria"/>
</dbReference>
<dbReference type="PANTHER" id="PTHR48100:SF51">
    <property type="entry name" value="PHOSPHOGLYCERATE MUTASE"/>
    <property type="match status" value="1"/>
</dbReference>
<dbReference type="PANTHER" id="PTHR48100">
    <property type="entry name" value="BROAD-SPECIFICITY PHOSPHATASE YOR283W-RELATED"/>
    <property type="match status" value="1"/>
</dbReference>
<dbReference type="CDD" id="cd07067">
    <property type="entry name" value="HP_PGM_like"/>
    <property type="match status" value="1"/>
</dbReference>
<dbReference type="Gene3D" id="3.40.50.1240">
    <property type="entry name" value="Phosphoglycerate mutase-like"/>
    <property type="match status" value="1"/>
</dbReference>
<dbReference type="InterPro" id="IPR050275">
    <property type="entry name" value="PGM_Phosphatase"/>
</dbReference>
<evidence type="ECO:0000313" key="2">
    <source>
        <dbReference type="Proteomes" id="UP000004946"/>
    </source>
</evidence>
<dbReference type="RefSeq" id="WP_006289596.1">
    <property type="nucleotide sequence ID" value="NZ_AP012333.1"/>
</dbReference>
<dbReference type="InterPro" id="IPR013078">
    <property type="entry name" value="His_Pase_superF_clade-1"/>
</dbReference>
<dbReference type="PATRIC" id="fig|864564.6.peg.276"/>
<proteinExistence type="predicted"/>
<dbReference type="SUPFAM" id="SSF53254">
    <property type="entry name" value="Phosphoglycerate mutase-like"/>
    <property type="match status" value="1"/>
</dbReference>
<dbReference type="SMART" id="SM00855">
    <property type="entry name" value="PGAM"/>
    <property type="match status" value="1"/>
</dbReference>
<dbReference type="EMBL" id="AEON01000002">
    <property type="protein sequence ID" value="EFT82741.1"/>
    <property type="molecule type" value="Genomic_DNA"/>
</dbReference>
<dbReference type="GO" id="GO:0005737">
    <property type="term" value="C:cytoplasm"/>
    <property type="evidence" value="ECO:0007669"/>
    <property type="project" value="TreeGrafter"/>
</dbReference>